<evidence type="ECO:0000256" key="1">
    <source>
        <dbReference type="ARBA" id="ARBA00023224"/>
    </source>
</evidence>
<evidence type="ECO:0000313" key="4">
    <source>
        <dbReference type="EMBL" id="ASV69936.1"/>
    </source>
</evidence>
<evidence type="ECO:0000313" key="5">
    <source>
        <dbReference type="Proteomes" id="UP000215137"/>
    </source>
</evidence>
<dbReference type="PANTHER" id="PTHR32089">
    <property type="entry name" value="METHYL-ACCEPTING CHEMOTAXIS PROTEIN MCPB"/>
    <property type="match status" value="1"/>
</dbReference>
<dbReference type="AlphaFoldDB" id="A0A248TP05"/>
<dbReference type="KEGG" id="bko:CKF48_03585"/>
<dbReference type="Pfam" id="PF11563">
    <property type="entry name" value="Protoglobin"/>
    <property type="match status" value="1"/>
</dbReference>
<dbReference type="OrthoDB" id="266313at2"/>
<proteinExistence type="predicted"/>
<dbReference type="InterPro" id="IPR039379">
    <property type="entry name" value="Protoglobin_sensor_dom"/>
</dbReference>
<dbReference type="EMBL" id="CP022983">
    <property type="protein sequence ID" value="ASV69936.1"/>
    <property type="molecule type" value="Genomic_DNA"/>
</dbReference>
<dbReference type="GO" id="GO:0016020">
    <property type="term" value="C:membrane"/>
    <property type="evidence" value="ECO:0007669"/>
    <property type="project" value="InterPro"/>
</dbReference>
<dbReference type="PROSITE" id="PS50111">
    <property type="entry name" value="CHEMOTAXIS_TRANSDUC_2"/>
    <property type="match status" value="1"/>
</dbReference>
<protein>
    <recommendedName>
        <fullName evidence="3">Methyl-accepting transducer domain-containing protein</fullName>
    </recommendedName>
</protein>
<dbReference type="Gene3D" id="1.10.287.950">
    <property type="entry name" value="Methyl-accepting chemotaxis protein"/>
    <property type="match status" value="1"/>
</dbReference>
<dbReference type="SMART" id="SM00283">
    <property type="entry name" value="MA"/>
    <property type="match status" value="1"/>
</dbReference>
<keyword evidence="5" id="KW-1185">Reference proteome</keyword>
<dbReference type="GO" id="GO:0019825">
    <property type="term" value="F:oxygen binding"/>
    <property type="evidence" value="ECO:0007669"/>
    <property type="project" value="InterPro"/>
</dbReference>
<dbReference type="GO" id="GO:0020037">
    <property type="term" value="F:heme binding"/>
    <property type="evidence" value="ECO:0007669"/>
    <property type="project" value="InterPro"/>
</dbReference>
<dbReference type="Gene3D" id="1.10.490.10">
    <property type="entry name" value="Globins"/>
    <property type="match status" value="1"/>
</dbReference>
<dbReference type="InterPro" id="IPR009050">
    <property type="entry name" value="Globin-like_sf"/>
</dbReference>
<dbReference type="RefSeq" id="WP_095373500.1">
    <property type="nucleotide sequence ID" value="NZ_CP022983.1"/>
</dbReference>
<keyword evidence="1 2" id="KW-0807">Transducer</keyword>
<accession>A0A248TP05</accession>
<dbReference type="SUPFAM" id="SSF46458">
    <property type="entry name" value="Globin-like"/>
    <property type="match status" value="1"/>
</dbReference>
<dbReference type="GO" id="GO:0007165">
    <property type="term" value="P:signal transduction"/>
    <property type="evidence" value="ECO:0007669"/>
    <property type="project" value="UniProtKB-KW"/>
</dbReference>
<dbReference type="InterPro" id="IPR012292">
    <property type="entry name" value="Globin/Proto"/>
</dbReference>
<dbReference type="InterPro" id="IPR044398">
    <property type="entry name" value="Globin-sensor_dom"/>
</dbReference>
<gene>
    <name evidence="4" type="ORF">CKF48_03585</name>
</gene>
<evidence type="ECO:0000256" key="2">
    <source>
        <dbReference type="PROSITE-ProRule" id="PRU00284"/>
    </source>
</evidence>
<feature type="domain" description="Methyl-accepting transducer" evidence="3">
    <location>
        <begin position="198"/>
        <end position="424"/>
    </location>
</feature>
<dbReference type="InterPro" id="IPR004089">
    <property type="entry name" value="MCPsignal_dom"/>
</dbReference>
<evidence type="ECO:0000259" key="3">
    <source>
        <dbReference type="PROSITE" id="PS50111"/>
    </source>
</evidence>
<sequence>MSLFKKRTSKKLNEEVEEGKGVLDLGDASKFTRQMELIHLSETDLGLINKMQPIIQTHSEQLVNQFYDNIYKEQSLIEIIEDYSTVERLKGTLRVHIEEMFAGIINEEYVAKRLRIAHVHVKIGLQTKWYMSAFQGLLLSIIQLVEKMELTSRDCCLLIAAVTKIFSFEQQLVLEAYDTEIETLKAREEDKKQEIRGNVATETETLAAISEETNASFQELIAQAEEVVEHAEKGQDFSLKAKEYAENGKQFINEQGELMLTIVDSVAEIKQDVKSLLYVMDEMHEITTIVTDISSQTNLLSLNAAIEAARAGEHGRGFSVVAEEVRKLSDQTRSSVENVSQLIANTNGQIDKLSESLQEVSNTVQNGQSHMKATEEHFEYIVGTMKDTMQQNQKIMEEIDGIVNVVHLLGKGFEEVAFTAENLTSIAQDM</sequence>
<dbReference type="SUPFAM" id="SSF58104">
    <property type="entry name" value="Methyl-accepting chemotaxis protein (MCP) signaling domain"/>
    <property type="match status" value="1"/>
</dbReference>
<dbReference type="CDD" id="cd01068">
    <property type="entry name" value="globin_sensor"/>
    <property type="match status" value="1"/>
</dbReference>
<dbReference type="PANTHER" id="PTHR32089:SF118">
    <property type="entry name" value="HEME-BASED AEROTACTIC TRANSDUCER HEMAT"/>
    <property type="match status" value="1"/>
</dbReference>
<organism evidence="4 5">
    <name type="scientific">Cytobacillus kochii</name>
    <dbReference type="NCBI Taxonomy" id="859143"/>
    <lineage>
        <taxon>Bacteria</taxon>
        <taxon>Bacillati</taxon>
        <taxon>Bacillota</taxon>
        <taxon>Bacilli</taxon>
        <taxon>Bacillales</taxon>
        <taxon>Bacillaceae</taxon>
        <taxon>Cytobacillus</taxon>
    </lineage>
</organism>
<reference evidence="4 5" key="1">
    <citation type="submission" date="2017-08" db="EMBL/GenBank/DDBJ databases">
        <title>Complete Genome Sequence of Bacillus kochii Oregon-R-modENCODE STRAIN BDGP4, isolated from Drosophila melanogaster gut.</title>
        <authorList>
            <person name="Wan K.H."/>
            <person name="Yu C."/>
            <person name="Park S."/>
            <person name="Hammonds A.S."/>
            <person name="Booth B.W."/>
            <person name="Celniker S.E."/>
        </authorList>
    </citation>
    <scope>NUCLEOTIDE SEQUENCE [LARGE SCALE GENOMIC DNA]</scope>
    <source>
        <strain evidence="4 5">BDGP4</strain>
    </source>
</reference>
<dbReference type="Pfam" id="PF00015">
    <property type="entry name" value="MCPsignal"/>
    <property type="match status" value="1"/>
</dbReference>
<name>A0A248TP05_9BACI</name>
<dbReference type="Proteomes" id="UP000215137">
    <property type="component" value="Chromosome"/>
</dbReference>